<accession>A0A7L5BSJ7</accession>
<name>A0A7L5BSJ7_9RHOB</name>
<keyword evidence="2" id="KW-1185">Reference proteome</keyword>
<protein>
    <recommendedName>
        <fullName evidence="3">2OG-Fe(II) oxygenase</fullName>
    </recommendedName>
</protein>
<dbReference type="Proteomes" id="UP000503336">
    <property type="component" value="Chromosome"/>
</dbReference>
<evidence type="ECO:0000313" key="2">
    <source>
        <dbReference type="Proteomes" id="UP000503336"/>
    </source>
</evidence>
<reference evidence="1 2" key="1">
    <citation type="submission" date="2020-02" db="EMBL/GenBank/DDBJ databases">
        <title>complete genome sequence of Rhodobacteraceae bacterium.</title>
        <authorList>
            <person name="Park J."/>
            <person name="Kim Y.-S."/>
            <person name="Kim K.-H."/>
        </authorList>
    </citation>
    <scope>NUCLEOTIDE SEQUENCE [LARGE SCALE GENOMIC DNA]</scope>
    <source>
        <strain evidence="1 2">RR4-56</strain>
    </source>
</reference>
<gene>
    <name evidence="1" type="ORF">G5B40_02290</name>
</gene>
<sequence length="302" mass="34136">MDMPRSYRGLTDGSGKKISVLHRCGPDKVRHAPFHHIVREELFDADLYRRLSESFPADEIFLDQLSVIRSNQAIRIAAADVIGNRSFSPEWRDFFEYHTSEAFWRDIVNVFGDGIREVYPDIEAKAGRPISDWRVKSRAAGSPAEVSLDLLFVINTPVTTPSSVRPAHVDRRNKIFSGLFYMKKDGDPTPGGDLALSRFKTGKRGFGGHYAEAEDIEQTDLIAYGSNKFVGFINSPESIHGVTPRPATDWTRRYINFVVETPFEAFELPRLPVSRRIAGWVRRKKAKSPGVDVKLDVKGRRA</sequence>
<evidence type="ECO:0008006" key="3">
    <source>
        <dbReference type="Google" id="ProtNLM"/>
    </source>
</evidence>
<dbReference type="RefSeq" id="WP_165094497.1">
    <property type="nucleotide sequence ID" value="NZ_CP049056.1"/>
</dbReference>
<dbReference type="AlphaFoldDB" id="A0A7L5BSJ7"/>
<organism evidence="1 2">
    <name type="scientific">Pikeienuella piscinae</name>
    <dbReference type="NCBI Taxonomy" id="2748098"/>
    <lineage>
        <taxon>Bacteria</taxon>
        <taxon>Pseudomonadati</taxon>
        <taxon>Pseudomonadota</taxon>
        <taxon>Alphaproteobacteria</taxon>
        <taxon>Rhodobacterales</taxon>
        <taxon>Paracoccaceae</taxon>
        <taxon>Pikeienuella</taxon>
    </lineage>
</organism>
<evidence type="ECO:0000313" key="1">
    <source>
        <dbReference type="EMBL" id="QIE54370.1"/>
    </source>
</evidence>
<dbReference type="EMBL" id="CP049056">
    <property type="protein sequence ID" value="QIE54370.1"/>
    <property type="molecule type" value="Genomic_DNA"/>
</dbReference>
<dbReference type="KEGG" id="hdh:G5B40_02290"/>
<proteinExistence type="predicted"/>